<keyword evidence="10" id="KW-1185">Reference proteome</keyword>
<dbReference type="AlphaFoldDB" id="A0A1M7BP69"/>
<feature type="transmembrane region" description="Helical" evidence="7">
    <location>
        <begin position="248"/>
        <end position="269"/>
    </location>
</feature>
<evidence type="ECO:0000256" key="3">
    <source>
        <dbReference type="ARBA" id="ARBA00022475"/>
    </source>
</evidence>
<evidence type="ECO:0000256" key="5">
    <source>
        <dbReference type="ARBA" id="ARBA00022989"/>
    </source>
</evidence>
<dbReference type="Proteomes" id="UP000184386">
    <property type="component" value="Unassembled WGS sequence"/>
</dbReference>
<dbReference type="Pfam" id="PF00528">
    <property type="entry name" value="BPD_transp_1"/>
    <property type="match status" value="1"/>
</dbReference>
<evidence type="ECO:0000313" key="9">
    <source>
        <dbReference type="EMBL" id="SHL56727.1"/>
    </source>
</evidence>
<comment type="similarity">
    <text evidence="7">Belongs to the binding-protein-dependent transport system permease family.</text>
</comment>
<feature type="transmembrane region" description="Helical" evidence="7">
    <location>
        <begin position="114"/>
        <end position="135"/>
    </location>
</feature>
<evidence type="ECO:0000256" key="7">
    <source>
        <dbReference type="RuleBase" id="RU363032"/>
    </source>
</evidence>
<dbReference type="RefSeq" id="WP_084124740.1">
    <property type="nucleotide sequence ID" value="NZ_FRAC01000038.1"/>
</dbReference>
<keyword evidence="3" id="KW-1003">Cell membrane</keyword>
<accession>A0A1M7BP69</accession>
<comment type="subcellular location">
    <subcellularLocation>
        <location evidence="1 7">Cell membrane</location>
        <topology evidence="1 7">Multi-pass membrane protein</topology>
    </subcellularLocation>
</comment>
<feature type="transmembrane region" description="Helical" evidence="7">
    <location>
        <begin position="20"/>
        <end position="38"/>
    </location>
</feature>
<dbReference type="PANTHER" id="PTHR32243">
    <property type="entry name" value="MALTOSE TRANSPORT SYSTEM PERMEASE-RELATED"/>
    <property type="match status" value="1"/>
</dbReference>
<evidence type="ECO:0000259" key="8">
    <source>
        <dbReference type="PROSITE" id="PS50928"/>
    </source>
</evidence>
<organism evidence="9 10">
    <name type="scientific">Anaerocolumna jejuensis DSM 15929</name>
    <dbReference type="NCBI Taxonomy" id="1121322"/>
    <lineage>
        <taxon>Bacteria</taxon>
        <taxon>Bacillati</taxon>
        <taxon>Bacillota</taxon>
        <taxon>Clostridia</taxon>
        <taxon>Lachnospirales</taxon>
        <taxon>Lachnospiraceae</taxon>
        <taxon>Anaerocolumna</taxon>
    </lineage>
</organism>
<evidence type="ECO:0000256" key="4">
    <source>
        <dbReference type="ARBA" id="ARBA00022692"/>
    </source>
</evidence>
<dbReference type="CDD" id="cd06261">
    <property type="entry name" value="TM_PBP2"/>
    <property type="match status" value="1"/>
</dbReference>
<evidence type="ECO:0000256" key="1">
    <source>
        <dbReference type="ARBA" id="ARBA00004651"/>
    </source>
</evidence>
<evidence type="ECO:0000256" key="6">
    <source>
        <dbReference type="ARBA" id="ARBA00023136"/>
    </source>
</evidence>
<name>A0A1M7BP69_9FIRM</name>
<dbReference type="Gene3D" id="1.10.3720.10">
    <property type="entry name" value="MetI-like"/>
    <property type="match status" value="1"/>
</dbReference>
<dbReference type="GO" id="GO:0005886">
    <property type="term" value="C:plasma membrane"/>
    <property type="evidence" value="ECO:0007669"/>
    <property type="project" value="UniProtKB-SubCell"/>
</dbReference>
<dbReference type="GO" id="GO:0055085">
    <property type="term" value="P:transmembrane transport"/>
    <property type="evidence" value="ECO:0007669"/>
    <property type="project" value="InterPro"/>
</dbReference>
<dbReference type="InterPro" id="IPR050901">
    <property type="entry name" value="BP-dep_ABC_trans_perm"/>
</dbReference>
<keyword evidence="5 7" id="KW-1133">Transmembrane helix</keyword>
<feature type="transmembrane region" description="Helical" evidence="7">
    <location>
        <begin position="189"/>
        <end position="213"/>
    </location>
</feature>
<dbReference type="SUPFAM" id="SSF161098">
    <property type="entry name" value="MetI-like"/>
    <property type="match status" value="1"/>
</dbReference>
<dbReference type="InterPro" id="IPR000515">
    <property type="entry name" value="MetI-like"/>
</dbReference>
<dbReference type="InterPro" id="IPR035906">
    <property type="entry name" value="MetI-like_sf"/>
</dbReference>
<reference evidence="9 10" key="1">
    <citation type="submission" date="2016-11" db="EMBL/GenBank/DDBJ databases">
        <authorList>
            <person name="Jaros S."/>
            <person name="Januszkiewicz K."/>
            <person name="Wedrychowicz H."/>
        </authorList>
    </citation>
    <scope>NUCLEOTIDE SEQUENCE [LARGE SCALE GENOMIC DNA]</scope>
    <source>
        <strain evidence="9 10">DSM 15929</strain>
    </source>
</reference>
<dbReference type="EMBL" id="FRAC01000038">
    <property type="protein sequence ID" value="SHL56727.1"/>
    <property type="molecule type" value="Genomic_DNA"/>
</dbReference>
<gene>
    <name evidence="9" type="ORF">SAMN02745136_05191</name>
</gene>
<proteinExistence type="inferred from homology"/>
<protein>
    <submittedName>
        <fullName evidence="9">Raffinose/stachyose/melibiose transport system permease protein</fullName>
    </submittedName>
</protein>
<dbReference type="STRING" id="1121322.SAMN02745136_05191"/>
<keyword evidence="6 7" id="KW-0472">Membrane</keyword>
<evidence type="ECO:0000256" key="2">
    <source>
        <dbReference type="ARBA" id="ARBA00022448"/>
    </source>
</evidence>
<feature type="transmembrane region" description="Helical" evidence="7">
    <location>
        <begin position="81"/>
        <end position="102"/>
    </location>
</feature>
<keyword evidence="4 7" id="KW-0812">Transmembrane</keyword>
<sequence length="283" mass="31210">MKKSNILIIQTKSDSKLWHYLVAVLLIIVYLLPIYILINMSFRDVTDITSRLFLPKRLNLENYMSAFFGKDLWIGFKNSTIIVIETVSIQIVIGALAAYGLARSSGRIAEGIRKLNMGIMMIPGLALLVGTYSLMVKMNMDNSLWGLSLLSAAGALPGTIFLYANFIVAIPKSLDEAAAIDGAGVIRTFFSVIMPQLKAITVTQIIFAATGSWNNYLMPMYLLQKKSHFTIIQVIKAAFNQSNGNSNLPLACATCVLGLLPVIILYLFLQKYIIQGQIDSSSK</sequence>
<dbReference type="PROSITE" id="PS50928">
    <property type="entry name" value="ABC_TM1"/>
    <property type="match status" value="1"/>
</dbReference>
<dbReference type="PANTHER" id="PTHR32243:SF24">
    <property type="entry name" value="DIACETYLCHITOBIOSE UPTAKE SYSTEM PERMEASE PROTEIN NGCG"/>
    <property type="match status" value="1"/>
</dbReference>
<dbReference type="OrthoDB" id="2062396at2"/>
<evidence type="ECO:0000313" key="10">
    <source>
        <dbReference type="Proteomes" id="UP000184386"/>
    </source>
</evidence>
<feature type="domain" description="ABC transmembrane type-1" evidence="8">
    <location>
        <begin position="76"/>
        <end position="269"/>
    </location>
</feature>
<feature type="transmembrane region" description="Helical" evidence="7">
    <location>
        <begin position="147"/>
        <end position="168"/>
    </location>
</feature>
<keyword evidence="2 7" id="KW-0813">Transport</keyword>